<sequence length="146" mass="16674">MSPAQARAAAQQLREILQRRPMPGVDRIGTDGVDALWQAIYRDSEDRASQLRWAEAFLETQRRVPGASGYLIREAMEKVDRLRLDEGRPQRYGTQFELVDGKIALRPIESAQAAEAYRSESERMPLALETCLRQRANSMRVFLPDL</sequence>
<evidence type="ECO:0000313" key="2">
    <source>
        <dbReference type="Proteomes" id="UP000275910"/>
    </source>
</evidence>
<name>A0A3N2RAR1_LYSEN</name>
<comment type="caution">
    <text evidence="1">The sequence shown here is derived from an EMBL/GenBank/DDBJ whole genome shotgun (WGS) entry which is preliminary data.</text>
</comment>
<dbReference type="Proteomes" id="UP000275910">
    <property type="component" value="Unassembled WGS sequence"/>
</dbReference>
<proteinExistence type="predicted"/>
<reference evidence="1 2" key="1">
    <citation type="submission" date="2018-10" db="EMBL/GenBank/DDBJ databases">
        <title>The genome of Lysobacter enzymogenes OH11.</title>
        <authorList>
            <person name="Liu F."/>
            <person name="Zhao Y."/>
            <person name="Qian G."/>
            <person name="Chen Y."/>
            <person name="Xu H."/>
        </authorList>
    </citation>
    <scope>NUCLEOTIDE SEQUENCE [LARGE SCALE GENOMIC DNA]</scope>
    <source>
        <strain evidence="1 2">OH11</strain>
    </source>
</reference>
<organism evidence="1 2">
    <name type="scientific">Lysobacter enzymogenes</name>
    <dbReference type="NCBI Taxonomy" id="69"/>
    <lineage>
        <taxon>Bacteria</taxon>
        <taxon>Pseudomonadati</taxon>
        <taxon>Pseudomonadota</taxon>
        <taxon>Gammaproteobacteria</taxon>
        <taxon>Lysobacterales</taxon>
        <taxon>Lysobacteraceae</taxon>
        <taxon>Lysobacter</taxon>
    </lineage>
</organism>
<evidence type="ECO:0000313" key="1">
    <source>
        <dbReference type="EMBL" id="ROU04436.1"/>
    </source>
</evidence>
<dbReference type="EMBL" id="RCTY01000061">
    <property type="protein sequence ID" value="ROU04436.1"/>
    <property type="molecule type" value="Genomic_DNA"/>
</dbReference>
<accession>A0A3N2RAR1</accession>
<dbReference type="AlphaFoldDB" id="A0A3N2RAR1"/>
<protein>
    <submittedName>
        <fullName evidence="1">Uncharacterized protein</fullName>
    </submittedName>
</protein>
<gene>
    <name evidence="1" type="ORF">D9T17_23765</name>
</gene>